<dbReference type="AlphaFoldDB" id="A0A9E4ZYH9"/>
<dbReference type="EMBL" id="JAPVER010000020">
    <property type="protein sequence ID" value="MCZ3366662.1"/>
    <property type="molecule type" value="Genomic_DNA"/>
</dbReference>
<keyword evidence="3" id="KW-1185">Reference proteome</keyword>
<dbReference type="RefSeq" id="WP_048080927.1">
    <property type="nucleotide sequence ID" value="NZ_JAPVER010000020.1"/>
</dbReference>
<comment type="caution">
    <text evidence="1">The sequence shown here is derived from an EMBL/GenBank/DDBJ whole genome shotgun (WGS) entry which is preliminary data.</text>
</comment>
<dbReference type="EMBL" id="JAPVES010000030">
    <property type="protein sequence ID" value="MCZ3374193.1"/>
    <property type="molecule type" value="Genomic_DNA"/>
</dbReference>
<evidence type="ECO:0000313" key="1">
    <source>
        <dbReference type="EMBL" id="MCZ3366662.1"/>
    </source>
</evidence>
<evidence type="ECO:0000313" key="2">
    <source>
        <dbReference type="EMBL" id="MCZ3374193.1"/>
    </source>
</evidence>
<evidence type="ECO:0000313" key="3">
    <source>
        <dbReference type="Proteomes" id="UP001068021"/>
    </source>
</evidence>
<reference evidence="1" key="1">
    <citation type="submission" date="2022-12" db="EMBL/GenBank/DDBJ databases">
        <title>Reclassification of two methanogenic archaea species isolated from the Kolyma lowland permafrost.</title>
        <authorList>
            <person name="Trubitsyn V.E."/>
            <person name="Rivkina E.M."/>
            <person name="Shcherbakova V.A."/>
        </authorList>
    </citation>
    <scope>NUCLEOTIDE SEQUENCE</scope>
    <source>
        <strain evidence="1">M2</strain>
        <strain evidence="2">MK4</strain>
    </source>
</reference>
<name>A0A9E4ZYH9_9EURY</name>
<organism evidence="1 3">
    <name type="scientific">Methanobacterium veterum</name>
    <dbReference type="NCBI Taxonomy" id="408577"/>
    <lineage>
        <taxon>Archaea</taxon>
        <taxon>Methanobacteriati</taxon>
        <taxon>Methanobacteriota</taxon>
        <taxon>Methanomada group</taxon>
        <taxon>Methanobacteria</taxon>
        <taxon>Methanobacteriales</taxon>
        <taxon>Methanobacteriaceae</taxon>
        <taxon>Methanobacterium</taxon>
    </lineage>
</organism>
<proteinExistence type="predicted"/>
<dbReference type="Proteomes" id="UP001068021">
    <property type="component" value="Unassembled WGS sequence"/>
</dbReference>
<accession>A0A9E4ZYH9</accession>
<sequence length="78" mass="9152">MNFLEDLMNNEIELNVYLNNHIVHKNVVIKGLIEMKENYIIKLENSEEGKQKYGEHTFIINSLNIDRISVLHENGEVL</sequence>
<dbReference type="Proteomes" id="UP001074446">
    <property type="component" value="Unassembled WGS sequence"/>
</dbReference>
<protein>
    <submittedName>
        <fullName evidence="1">Uncharacterized protein</fullName>
    </submittedName>
</protein>
<gene>
    <name evidence="2" type="ORF">O3H35_16205</name>
    <name evidence="1" type="ORF">O3H54_12300</name>
</gene>